<name>A0A167GYZ7_9FLAO</name>
<evidence type="ECO:0008006" key="3">
    <source>
        <dbReference type="Google" id="ProtNLM"/>
    </source>
</evidence>
<organism evidence="1 2">
    <name type="scientific">Cochleicola gelatinilyticus</name>
    <dbReference type="NCBI Taxonomy" id="1763537"/>
    <lineage>
        <taxon>Bacteria</taxon>
        <taxon>Pseudomonadati</taxon>
        <taxon>Bacteroidota</taxon>
        <taxon>Flavobacteriia</taxon>
        <taxon>Flavobacteriales</taxon>
        <taxon>Flavobacteriaceae</taxon>
        <taxon>Cochleicola</taxon>
    </lineage>
</organism>
<keyword evidence="2" id="KW-1185">Reference proteome</keyword>
<dbReference type="STRING" id="1763537.ULVI_11220"/>
<protein>
    <recommendedName>
        <fullName evidence="3">STAS/SEC14 domain-containing protein</fullName>
    </recommendedName>
</protein>
<comment type="caution">
    <text evidence="1">The sequence shown here is derived from an EMBL/GenBank/DDBJ whole genome shotgun (WGS) entry which is preliminary data.</text>
</comment>
<evidence type="ECO:0000313" key="2">
    <source>
        <dbReference type="Proteomes" id="UP000077013"/>
    </source>
</evidence>
<dbReference type="RefSeq" id="WP_068592853.1">
    <property type="nucleotide sequence ID" value="NZ_LRXL01000045.1"/>
</dbReference>
<accession>A0A167GYZ7</accession>
<evidence type="ECO:0000313" key="1">
    <source>
        <dbReference type="EMBL" id="OAB78047.1"/>
    </source>
</evidence>
<dbReference type="OrthoDB" id="1144611at2"/>
<gene>
    <name evidence="1" type="ORF">ULVI_11220</name>
</gene>
<dbReference type="EMBL" id="LRXL01000045">
    <property type="protein sequence ID" value="OAB78047.1"/>
    <property type="molecule type" value="Genomic_DNA"/>
</dbReference>
<sequence length="142" mass="16843">MRIEDSKYKSQYEKKVSLPSGNYYFFKKFVVAEINEGIHFNWDVAEVVVKKAYEHYGENLKVAYISNRVNDYTISPQDWLNFYRERHRLEAFAIVAYNKKGLMAVVLEKIFSQSMLQKFNSLDKAVNWVLTLKKEEKLNQAK</sequence>
<proteinExistence type="predicted"/>
<reference evidence="1 2" key="1">
    <citation type="submission" date="2016-02" db="EMBL/GenBank/DDBJ databases">
        <title>Ulvibacter sp. LPB0005, isolated from Thais luteostoma.</title>
        <authorList>
            <person name="Shin S.-K."/>
            <person name="Yi H."/>
        </authorList>
    </citation>
    <scope>NUCLEOTIDE SEQUENCE [LARGE SCALE GENOMIC DNA]</scope>
    <source>
        <strain evidence="1 2">LPB0005</strain>
    </source>
</reference>
<dbReference type="AlphaFoldDB" id="A0A167GYZ7"/>
<dbReference type="Proteomes" id="UP000077013">
    <property type="component" value="Unassembled WGS sequence"/>
</dbReference>